<dbReference type="AlphaFoldDB" id="A0AAD7EE96"/>
<reference evidence="1" key="1">
    <citation type="submission" date="2023-03" db="EMBL/GenBank/DDBJ databases">
        <title>Massive genome expansion in bonnet fungi (Mycena s.s.) driven by repeated elements and novel gene families across ecological guilds.</title>
        <authorList>
            <consortium name="Lawrence Berkeley National Laboratory"/>
            <person name="Harder C.B."/>
            <person name="Miyauchi S."/>
            <person name="Viragh M."/>
            <person name="Kuo A."/>
            <person name="Thoen E."/>
            <person name="Andreopoulos B."/>
            <person name="Lu D."/>
            <person name="Skrede I."/>
            <person name="Drula E."/>
            <person name="Henrissat B."/>
            <person name="Morin E."/>
            <person name="Kohler A."/>
            <person name="Barry K."/>
            <person name="LaButti K."/>
            <person name="Morin E."/>
            <person name="Salamov A."/>
            <person name="Lipzen A."/>
            <person name="Mereny Z."/>
            <person name="Hegedus B."/>
            <person name="Baldrian P."/>
            <person name="Stursova M."/>
            <person name="Weitz H."/>
            <person name="Taylor A."/>
            <person name="Grigoriev I.V."/>
            <person name="Nagy L.G."/>
            <person name="Martin F."/>
            <person name="Kauserud H."/>
        </authorList>
    </citation>
    <scope>NUCLEOTIDE SEQUENCE</scope>
    <source>
        <strain evidence="1">CBHHK002</strain>
    </source>
</reference>
<protein>
    <submittedName>
        <fullName evidence="1">Uncharacterized protein</fullName>
    </submittedName>
</protein>
<comment type="caution">
    <text evidence="1">The sequence shown here is derived from an EMBL/GenBank/DDBJ whole genome shotgun (WGS) entry which is preliminary data.</text>
</comment>
<keyword evidence="2" id="KW-1185">Reference proteome</keyword>
<accession>A0AAD7EE96</accession>
<dbReference type="EMBL" id="JARIHO010000060">
    <property type="protein sequence ID" value="KAJ7315680.1"/>
    <property type="molecule type" value="Genomic_DNA"/>
</dbReference>
<gene>
    <name evidence="1" type="ORF">DFH08DRAFT_820252</name>
</gene>
<dbReference type="Proteomes" id="UP001218218">
    <property type="component" value="Unassembled WGS sequence"/>
</dbReference>
<organism evidence="1 2">
    <name type="scientific">Mycena albidolilacea</name>
    <dbReference type="NCBI Taxonomy" id="1033008"/>
    <lineage>
        <taxon>Eukaryota</taxon>
        <taxon>Fungi</taxon>
        <taxon>Dikarya</taxon>
        <taxon>Basidiomycota</taxon>
        <taxon>Agaricomycotina</taxon>
        <taxon>Agaricomycetes</taxon>
        <taxon>Agaricomycetidae</taxon>
        <taxon>Agaricales</taxon>
        <taxon>Marasmiineae</taxon>
        <taxon>Mycenaceae</taxon>
        <taxon>Mycena</taxon>
    </lineage>
</organism>
<proteinExistence type="predicted"/>
<sequence length="229" mass="25449">MFSGNQGFTVNGRTFTSVTNQYPTSVPSGGSALLLSFYIDLRRQIQVDSGMGVVGCQCERVCVRRVYCAKVEGRRSKFTVVMYEGNGTAEEWWCNIGKDASVRHPNIIQIYGAASSGSVHATLYHDGHLLNLVCQKRVDFSVGIFSPLLKLLTPGRQQATMCIPHFNGICWSRTGMTTQHGYVAPPVSSVKSSYHPVHPSKTSTITLREYCCHTEHPVLWIWSSWSLNL</sequence>
<name>A0AAD7EE96_9AGAR</name>
<evidence type="ECO:0000313" key="1">
    <source>
        <dbReference type="EMBL" id="KAJ7315680.1"/>
    </source>
</evidence>
<evidence type="ECO:0000313" key="2">
    <source>
        <dbReference type="Proteomes" id="UP001218218"/>
    </source>
</evidence>